<gene>
    <name evidence="1" type="ORF">P171DRAFT_480593</name>
</gene>
<sequence>MNYQYLSLPTCTASNAPYDLLVRTNGCGSFEAHCSGLGYSVEWDSHVSSRVVVLEASVAAETRTSTLSNVVRRQPHLAVMATDHEQRQRARTAAASRSQTDAAFNNANYPTTAQQARSSAIRMADAVSKAIEAFAVAERHRNFHFLARNSHHRLAEEDLSVHRAALENVEKSKSTWKVNPDHLIGSVWYTFSQQRWNITHTVPLRYWLNGEVIAPVPNKVPAAIAGIASTFPINHRNVECYVQAALDTVLDAGINVQLCHIEVMDVENTKCWMSLCAWVRKKYEWHDDRDWKQRGGRQLQLENQITWYKLNGKHFNFSALPGELRNLLYAASLGPGTDDPNTQILFVNRQIHNEAAWVWASSTKSLSLSSSFTKFNDGSIQGLPRLLSLERLRLELSAACYFELIGIHPQRGAPFAELEKDSKPIIPLKEIPDLKQLDLWFIDTTHPDAQCPWGALARQQGISAGHSCQKIWIDWFFTFAFEYLIAKKVCITMGGCIPDSVRAKWEPIFNKAQNGNTRDMVARRAAIRQAKPDDLPIKCSCIVPCSS</sequence>
<evidence type="ECO:0000313" key="1">
    <source>
        <dbReference type="EMBL" id="KAF2449514.1"/>
    </source>
</evidence>
<dbReference type="AlphaFoldDB" id="A0A9P4PQM5"/>
<evidence type="ECO:0000313" key="2">
    <source>
        <dbReference type="Proteomes" id="UP000799764"/>
    </source>
</evidence>
<name>A0A9P4PQM5_9PLEO</name>
<keyword evidence="2" id="KW-1185">Reference proteome</keyword>
<dbReference type="EMBL" id="MU001494">
    <property type="protein sequence ID" value="KAF2449514.1"/>
    <property type="molecule type" value="Genomic_DNA"/>
</dbReference>
<organism evidence="1 2">
    <name type="scientific">Karstenula rhodostoma CBS 690.94</name>
    <dbReference type="NCBI Taxonomy" id="1392251"/>
    <lineage>
        <taxon>Eukaryota</taxon>
        <taxon>Fungi</taxon>
        <taxon>Dikarya</taxon>
        <taxon>Ascomycota</taxon>
        <taxon>Pezizomycotina</taxon>
        <taxon>Dothideomycetes</taxon>
        <taxon>Pleosporomycetidae</taxon>
        <taxon>Pleosporales</taxon>
        <taxon>Massarineae</taxon>
        <taxon>Didymosphaeriaceae</taxon>
        <taxon>Karstenula</taxon>
    </lineage>
</organism>
<reference evidence="1" key="1">
    <citation type="journal article" date="2020" name="Stud. Mycol.">
        <title>101 Dothideomycetes genomes: a test case for predicting lifestyles and emergence of pathogens.</title>
        <authorList>
            <person name="Haridas S."/>
            <person name="Albert R."/>
            <person name="Binder M."/>
            <person name="Bloem J."/>
            <person name="Labutti K."/>
            <person name="Salamov A."/>
            <person name="Andreopoulos B."/>
            <person name="Baker S."/>
            <person name="Barry K."/>
            <person name="Bills G."/>
            <person name="Bluhm B."/>
            <person name="Cannon C."/>
            <person name="Castanera R."/>
            <person name="Culley D."/>
            <person name="Daum C."/>
            <person name="Ezra D."/>
            <person name="Gonzalez J."/>
            <person name="Henrissat B."/>
            <person name="Kuo A."/>
            <person name="Liang C."/>
            <person name="Lipzen A."/>
            <person name="Lutzoni F."/>
            <person name="Magnuson J."/>
            <person name="Mondo S."/>
            <person name="Nolan M."/>
            <person name="Ohm R."/>
            <person name="Pangilinan J."/>
            <person name="Park H.-J."/>
            <person name="Ramirez L."/>
            <person name="Alfaro M."/>
            <person name="Sun H."/>
            <person name="Tritt A."/>
            <person name="Yoshinaga Y."/>
            <person name="Zwiers L.-H."/>
            <person name="Turgeon B."/>
            <person name="Goodwin S."/>
            <person name="Spatafora J."/>
            <person name="Crous P."/>
            <person name="Grigoriev I."/>
        </authorList>
    </citation>
    <scope>NUCLEOTIDE SEQUENCE</scope>
    <source>
        <strain evidence="1">CBS 690.94</strain>
    </source>
</reference>
<accession>A0A9P4PQM5</accession>
<protein>
    <submittedName>
        <fullName evidence="1">Uncharacterized protein</fullName>
    </submittedName>
</protein>
<comment type="caution">
    <text evidence="1">The sequence shown here is derived from an EMBL/GenBank/DDBJ whole genome shotgun (WGS) entry which is preliminary data.</text>
</comment>
<proteinExistence type="predicted"/>
<dbReference type="OrthoDB" id="5335493at2759"/>
<dbReference type="Proteomes" id="UP000799764">
    <property type="component" value="Unassembled WGS sequence"/>
</dbReference>